<sequence>MTSLVAQMQPKNLHHQTKRTSFFGFVLVQLPNMFHLQLASKWGAVLLVAAAAAAVLLATRAADVVRRRSPVSHYPRPTPPPTSLLTAPSGSLADHGSHCAQMGLPGPTFQSGLPLYQPGGNLNSWGPSPPNANGNGLAMPMYWQGFYGTPNGLSQLPQQSLLRPPPGLSVPPSMQQMQFSGFNSSLPTAGSSLPTANLPDYHFSLVSSSTGSSSLTSTLPA</sequence>
<evidence type="ECO:0000313" key="3">
    <source>
        <dbReference type="EMBL" id="KAK4423615.1"/>
    </source>
</evidence>
<feature type="region of interest" description="Disordered" evidence="1">
    <location>
        <begin position="70"/>
        <end position="104"/>
    </location>
</feature>
<reference evidence="3" key="2">
    <citation type="journal article" date="2024" name="Plant">
        <title>Genomic evolution and insights into agronomic trait innovations of Sesamum species.</title>
        <authorList>
            <person name="Miao H."/>
            <person name="Wang L."/>
            <person name="Qu L."/>
            <person name="Liu H."/>
            <person name="Sun Y."/>
            <person name="Le M."/>
            <person name="Wang Q."/>
            <person name="Wei S."/>
            <person name="Zheng Y."/>
            <person name="Lin W."/>
            <person name="Duan Y."/>
            <person name="Cao H."/>
            <person name="Xiong S."/>
            <person name="Wang X."/>
            <person name="Wei L."/>
            <person name="Li C."/>
            <person name="Ma Q."/>
            <person name="Ju M."/>
            <person name="Zhao R."/>
            <person name="Li G."/>
            <person name="Mu C."/>
            <person name="Tian Q."/>
            <person name="Mei H."/>
            <person name="Zhang T."/>
            <person name="Gao T."/>
            <person name="Zhang H."/>
        </authorList>
    </citation>
    <scope>NUCLEOTIDE SEQUENCE</scope>
    <source>
        <strain evidence="3">3651</strain>
    </source>
</reference>
<evidence type="ECO:0000256" key="2">
    <source>
        <dbReference type="SAM" id="Phobius"/>
    </source>
</evidence>
<keyword evidence="2" id="KW-1133">Transmembrane helix</keyword>
<dbReference type="GO" id="GO:0033962">
    <property type="term" value="P:P-body assembly"/>
    <property type="evidence" value="ECO:0007669"/>
    <property type="project" value="TreeGrafter"/>
</dbReference>
<feature type="transmembrane region" description="Helical" evidence="2">
    <location>
        <begin position="20"/>
        <end position="36"/>
    </location>
</feature>
<reference evidence="3" key="1">
    <citation type="submission" date="2020-06" db="EMBL/GenBank/DDBJ databases">
        <authorList>
            <person name="Li T."/>
            <person name="Hu X."/>
            <person name="Zhang T."/>
            <person name="Song X."/>
            <person name="Zhang H."/>
            <person name="Dai N."/>
            <person name="Sheng W."/>
            <person name="Hou X."/>
            <person name="Wei L."/>
        </authorList>
    </citation>
    <scope>NUCLEOTIDE SEQUENCE</scope>
    <source>
        <strain evidence="3">3651</strain>
        <tissue evidence="3">Leaf</tissue>
    </source>
</reference>
<dbReference type="Proteomes" id="UP001293254">
    <property type="component" value="Unassembled WGS sequence"/>
</dbReference>
<accession>A0AAE1Y4W3</accession>
<proteinExistence type="predicted"/>
<gene>
    <name evidence="3" type="ORF">Salat_1944400</name>
</gene>
<dbReference type="GO" id="GO:0000932">
    <property type="term" value="C:P-body"/>
    <property type="evidence" value="ECO:0007669"/>
    <property type="project" value="TreeGrafter"/>
</dbReference>
<evidence type="ECO:0000313" key="4">
    <source>
        <dbReference type="Proteomes" id="UP001293254"/>
    </source>
</evidence>
<name>A0AAE1Y4W3_9LAMI</name>
<protein>
    <submittedName>
        <fullName evidence="3">Protein decapping 5</fullName>
    </submittedName>
</protein>
<dbReference type="GO" id="GO:0034063">
    <property type="term" value="P:stress granule assembly"/>
    <property type="evidence" value="ECO:0007669"/>
    <property type="project" value="TreeGrafter"/>
</dbReference>
<keyword evidence="2" id="KW-0812">Transmembrane</keyword>
<dbReference type="EMBL" id="JACGWO010000007">
    <property type="protein sequence ID" value="KAK4423615.1"/>
    <property type="molecule type" value="Genomic_DNA"/>
</dbReference>
<feature type="compositionally biased region" description="Low complexity" evidence="1">
    <location>
        <begin position="83"/>
        <end position="92"/>
    </location>
</feature>
<organism evidence="3 4">
    <name type="scientific">Sesamum alatum</name>
    <dbReference type="NCBI Taxonomy" id="300844"/>
    <lineage>
        <taxon>Eukaryota</taxon>
        <taxon>Viridiplantae</taxon>
        <taxon>Streptophyta</taxon>
        <taxon>Embryophyta</taxon>
        <taxon>Tracheophyta</taxon>
        <taxon>Spermatophyta</taxon>
        <taxon>Magnoliopsida</taxon>
        <taxon>eudicotyledons</taxon>
        <taxon>Gunneridae</taxon>
        <taxon>Pentapetalae</taxon>
        <taxon>asterids</taxon>
        <taxon>lamiids</taxon>
        <taxon>Lamiales</taxon>
        <taxon>Pedaliaceae</taxon>
        <taxon>Sesamum</taxon>
    </lineage>
</organism>
<comment type="caution">
    <text evidence="3">The sequence shown here is derived from an EMBL/GenBank/DDBJ whole genome shotgun (WGS) entry which is preliminary data.</text>
</comment>
<dbReference type="PANTHER" id="PTHR13586">
    <property type="entry name" value="SCD6 PROTEIN-RELATED"/>
    <property type="match status" value="1"/>
</dbReference>
<keyword evidence="4" id="KW-1185">Reference proteome</keyword>
<dbReference type="AlphaFoldDB" id="A0AAE1Y4W3"/>
<dbReference type="GO" id="GO:0003729">
    <property type="term" value="F:mRNA binding"/>
    <property type="evidence" value="ECO:0007669"/>
    <property type="project" value="TreeGrafter"/>
</dbReference>
<evidence type="ECO:0000256" key="1">
    <source>
        <dbReference type="SAM" id="MobiDB-lite"/>
    </source>
</evidence>
<keyword evidence="2" id="KW-0472">Membrane</keyword>
<feature type="transmembrane region" description="Helical" evidence="2">
    <location>
        <begin position="42"/>
        <end position="59"/>
    </location>
</feature>
<dbReference type="PANTHER" id="PTHR13586:SF0">
    <property type="entry name" value="TRAILER HITCH, ISOFORM H"/>
    <property type="match status" value="1"/>
</dbReference>